<dbReference type="InterPro" id="IPR019193">
    <property type="entry name" value="UBQ-conj_enz_E2-bd_prot"/>
</dbReference>
<dbReference type="OrthoDB" id="386949at2759"/>
<dbReference type="GO" id="GO:0061630">
    <property type="term" value="F:ubiquitin protein ligase activity"/>
    <property type="evidence" value="ECO:0007669"/>
    <property type="project" value="TreeGrafter"/>
</dbReference>
<dbReference type="AlphaFoldDB" id="A0A9P0QL35"/>
<dbReference type="GO" id="GO:0005634">
    <property type="term" value="C:nucleus"/>
    <property type="evidence" value="ECO:0007669"/>
    <property type="project" value="TreeGrafter"/>
</dbReference>
<gene>
    <name evidence="1" type="ORF">CLIB1423_01S12486</name>
</gene>
<dbReference type="EMBL" id="CAKXYY010000001">
    <property type="protein sequence ID" value="CAH2350543.1"/>
    <property type="molecule type" value="Genomic_DNA"/>
</dbReference>
<dbReference type="PANTHER" id="PTHR31531:SF2">
    <property type="entry name" value="E3 UBIQUITIN-PROTEIN LIGASE E3D"/>
    <property type="match status" value="1"/>
</dbReference>
<dbReference type="GO" id="GO:0031624">
    <property type="term" value="F:ubiquitin conjugating enzyme binding"/>
    <property type="evidence" value="ECO:0007669"/>
    <property type="project" value="TreeGrafter"/>
</dbReference>
<dbReference type="GO" id="GO:0051865">
    <property type="term" value="P:protein autoubiquitination"/>
    <property type="evidence" value="ECO:0007669"/>
    <property type="project" value="TreeGrafter"/>
</dbReference>
<dbReference type="GO" id="GO:0005829">
    <property type="term" value="C:cytosol"/>
    <property type="evidence" value="ECO:0007669"/>
    <property type="project" value="TreeGrafter"/>
</dbReference>
<evidence type="ECO:0000313" key="2">
    <source>
        <dbReference type="Proteomes" id="UP000837801"/>
    </source>
</evidence>
<accession>A0A9P0QL35</accession>
<evidence type="ECO:0008006" key="3">
    <source>
        <dbReference type="Google" id="ProtNLM"/>
    </source>
</evidence>
<dbReference type="GO" id="GO:0043161">
    <property type="term" value="P:proteasome-mediated ubiquitin-dependent protein catabolic process"/>
    <property type="evidence" value="ECO:0007669"/>
    <property type="project" value="TreeGrafter"/>
</dbReference>
<dbReference type="Pfam" id="PF09814">
    <property type="entry name" value="HECT_2"/>
    <property type="match status" value="1"/>
</dbReference>
<comment type="caution">
    <text evidence="1">The sequence shown here is derived from an EMBL/GenBank/DDBJ whole genome shotgun (WGS) entry which is preliminary data.</text>
</comment>
<evidence type="ECO:0000313" key="1">
    <source>
        <dbReference type="EMBL" id="CAH2350543.1"/>
    </source>
</evidence>
<reference evidence="1" key="1">
    <citation type="submission" date="2022-03" db="EMBL/GenBank/DDBJ databases">
        <authorList>
            <person name="Legras J.-L."/>
            <person name="Devillers H."/>
            <person name="Grondin C."/>
        </authorList>
    </citation>
    <scope>NUCLEOTIDE SEQUENCE</scope>
    <source>
        <strain evidence="1">CLIB 1423</strain>
    </source>
</reference>
<dbReference type="GO" id="GO:0030332">
    <property type="term" value="F:cyclin binding"/>
    <property type="evidence" value="ECO:0007669"/>
    <property type="project" value="TreeGrafter"/>
</dbReference>
<name>A0A9P0QL35_9ASCO</name>
<dbReference type="Proteomes" id="UP000837801">
    <property type="component" value="Unassembled WGS sequence"/>
</dbReference>
<dbReference type="GO" id="GO:0006513">
    <property type="term" value="P:protein monoubiquitination"/>
    <property type="evidence" value="ECO:0007669"/>
    <property type="project" value="TreeGrafter"/>
</dbReference>
<proteinExistence type="predicted"/>
<dbReference type="GO" id="GO:0000209">
    <property type="term" value="P:protein polyubiquitination"/>
    <property type="evidence" value="ECO:0007669"/>
    <property type="project" value="TreeGrafter"/>
</dbReference>
<keyword evidence="2" id="KW-1185">Reference proteome</keyword>
<protein>
    <recommendedName>
        <fullName evidence="3">Ubiquitin-conjugating enzyme E2-binding protein</fullName>
    </recommendedName>
</protein>
<organism evidence="1 2">
    <name type="scientific">[Candida] railenensis</name>
    <dbReference type="NCBI Taxonomy" id="45579"/>
    <lineage>
        <taxon>Eukaryota</taxon>
        <taxon>Fungi</taxon>
        <taxon>Dikarya</taxon>
        <taxon>Ascomycota</taxon>
        <taxon>Saccharomycotina</taxon>
        <taxon>Pichiomycetes</taxon>
        <taxon>Debaryomycetaceae</taxon>
        <taxon>Kurtzmaniella</taxon>
    </lineage>
</organism>
<sequence length="385" mass="44195">MYLAEYFPRLDSVSISVDNTNPGASINFNRSGAIASIDDVAIPLPIHHKSNEIQLIGCKQNVENNNLSVKLKVSPSPESQDDSAASFMNYSVPSLSNMSFIQKWSVQDLKNKTSQDKVSKKNEFVFSCKNCKKKVIDSETNSFFDMPSELWSEMMEFWHCHKPNENLQDLKERPYYQGIIKPGKKSEVIVGNYYVLIRIDAGEESAVTFLDDKCICSSCNHGMGQYLEDISTSGSEMYYRINKWELELQYNDKFEMGKCIESYQPYLYVYNMMMDKINSVAIRKFYINNSLFVWVVNVGMSISTGGQVYYNTLKLATRELSVDSSNDELDENNVEVLDLPETVLAEFRKVLEDMYQNLPLVNRKMVLKNGNKEFIEYEVSYLPSN</sequence>
<dbReference type="PANTHER" id="PTHR31531">
    <property type="entry name" value="E3 UBIQUITIN-PROTEIN LIGASE E3D FAMILY MEMBER"/>
    <property type="match status" value="1"/>
</dbReference>
<dbReference type="GO" id="GO:0000151">
    <property type="term" value="C:ubiquitin ligase complex"/>
    <property type="evidence" value="ECO:0007669"/>
    <property type="project" value="TreeGrafter"/>
</dbReference>